<dbReference type="PROSITE" id="PS50949">
    <property type="entry name" value="HTH_GNTR"/>
    <property type="match status" value="1"/>
</dbReference>
<evidence type="ECO:0000256" key="3">
    <source>
        <dbReference type="ARBA" id="ARBA00023163"/>
    </source>
</evidence>
<dbReference type="RefSeq" id="WP_113281010.1">
    <property type="nucleotide sequence ID" value="NZ_JABUMX010000005.1"/>
</dbReference>
<keyword evidence="2" id="KW-0238">DNA-binding</keyword>
<dbReference type="SMART" id="SM00345">
    <property type="entry name" value="HTH_GNTR"/>
    <property type="match status" value="1"/>
</dbReference>
<dbReference type="InterPro" id="IPR036390">
    <property type="entry name" value="WH_DNA-bd_sf"/>
</dbReference>
<dbReference type="SMART" id="SM00895">
    <property type="entry name" value="FCD"/>
    <property type="match status" value="1"/>
</dbReference>
<dbReference type="GO" id="GO:0003677">
    <property type="term" value="F:DNA binding"/>
    <property type="evidence" value="ECO:0007669"/>
    <property type="project" value="UniProtKB-KW"/>
</dbReference>
<organism evidence="5 6">
    <name type="scientific">Phyllobacterium pellucidum</name>
    <dbReference type="NCBI Taxonomy" id="2740464"/>
    <lineage>
        <taxon>Bacteria</taxon>
        <taxon>Pseudomonadati</taxon>
        <taxon>Pseudomonadota</taxon>
        <taxon>Alphaproteobacteria</taxon>
        <taxon>Hyphomicrobiales</taxon>
        <taxon>Phyllobacteriaceae</taxon>
        <taxon>Phyllobacterium</taxon>
    </lineage>
</organism>
<dbReference type="InterPro" id="IPR000524">
    <property type="entry name" value="Tscrpt_reg_HTH_GntR"/>
</dbReference>
<keyword evidence="3" id="KW-0804">Transcription</keyword>
<dbReference type="AlphaFoldDB" id="A0A849VXK1"/>
<dbReference type="Pfam" id="PF07729">
    <property type="entry name" value="FCD"/>
    <property type="match status" value="1"/>
</dbReference>
<evidence type="ECO:0000313" key="6">
    <source>
        <dbReference type="Proteomes" id="UP000550508"/>
    </source>
</evidence>
<proteinExistence type="predicted"/>
<dbReference type="EMBL" id="JABUMX010000005">
    <property type="protein sequence ID" value="NTS33319.1"/>
    <property type="molecule type" value="Genomic_DNA"/>
</dbReference>
<evidence type="ECO:0000256" key="1">
    <source>
        <dbReference type="ARBA" id="ARBA00023015"/>
    </source>
</evidence>
<dbReference type="SUPFAM" id="SSF48008">
    <property type="entry name" value="GntR ligand-binding domain-like"/>
    <property type="match status" value="1"/>
</dbReference>
<evidence type="ECO:0000259" key="4">
    <source>
        <dbReference type="PROSITE" id="PS50949"/>
    </source>
</evidence>
<dbReference type="Proteomes" id="UP000550508">
    <property type="component" value="Unassembled WGS sequence"/>
</dbReference>
<protein>
    <submittedName>
        <fullName evidence="5">FCD domain-containing protein</fullName>
    </submittedName>
</protein>
<dbReference type="PANTHER" id="PTHR43537:SF5">
    <property type="entry name" value="UXU OPERON TRANSCRIPTIONAL REGULATOR"/>
    <property type="match status" value="1"/>
</dbReference>
<accession>A0A849VXK1</accession>
<dbReference type="PANTHER" id="PTHR43537">
    <property type="entry name" value="TRANSCRIPTIONAL REGULATOR, GNTR FAMILY"/>
    <property type="match status" value="1"/>
</dbReference>
<dbReference type="CDD" id="cd07377">
    <property type="entry name" value="WHTH_GntR"/>
    <property type="match status" value="1"/>
</dbReference>
<feature type="domain" description="HTH gntR-type" evidence="4">
    <location>
        <begin position="12"/>
        <end position="79"/>
    </location>
</feature>
<comment type="caution">
    <text evidence="5">The sequence shown here is derived from an EMBL/GenBank/DDBJ whole genome shotgun (WGS) entry which is preliminary data.</text>
</comment>
<evidence type="ECO:0000313" key="5">
    <source>
        <dbReference type="EMBL" id="NTS33319.1"/>
    </source>
</evidence>
<dbReference type="SUPFAM" id="SSF46785">
    <property type="entry name" value="Winged helix' DNA-binding domain"/>
    <property type="match status" value="1"/>
</dbReference>
<dbReference type="Gene3D" id="1.10.10.10">
    <property type="entry name" value="Winged helix-like DNA-binding domain superfamily/Winged helix DNA-binding domain"/>
    <property type="match status" value="1"/>
</dbReference>
<evidence type="ECO:0000256" key="2">
    <source>
        <dbReference type="ARBA" id="ARBA00023125"/>
    </source>
</evidence>
<keyword evidence="6" id="KW-1185">Reference proteome</keyword>
<dbReference type="InterPro" id="IPR008920">
    <property type="entry name" value="TF_FadR/GntR_C"/>
</dbReference>
<dbReference type="Gene3D" id="1.20.120.530">
    <property type="entry name" value="GntR ligand-binding domain-like"/>
    <property type="match status" value="1"/>
</dbReference>
<dbReference type="InterPro" id="IPR011711">
    <property type="entry name" value="GntR_C"/>
</dbReference>
<dbReference type="InterPro" id="IPR036388">
    <property type="entry name" value="WH-like_DNA-bd_sf"/>
</dbReference>
<keyword evidence="1" id="KW-0805">Transcription regulation</keyword>
<dbReference type="GO" id="GO:0003700">
    <property type="term" value="F:DNA-binding transcription factor activity"/>
    <property type="evidence" value="ECO:0007669"/>
    <property type="project" value="InterPro"/>
</dbReference>
<dbReference type="PRINTS" id="PR00035">
    <property type="entry name" value="HTHGNTR"/>
</dbReference>
<reference evidence="5 6" key="1">
    <citation type="submission" date="2020-05" db="EMBL/GenBank/DDBJ databases">
        <authorList>
            <person name="Kim M.K."/>
        </authorList>
    </citation>
    <scope>NUCLEOTIDE SEQUENCE [LARGE SCALE GENOMIC DNA]</scope>
    <source>
        <strain evidence="5 6">BT25</strain>
    </source>
</reference>
<sequence length="223" mass="24710">MNQTAFEILRSTSLPGLLEQEIERFILDGEVAPGGHLNEKEIAFRFGISRGPVREALRSLESSGLIEQVPNRGFFVRRLSAAEASDVYDVRTVLFGLAGKVLAERATDDDIARLRRFVGDMDEAIGADDHARYISLNFVLHEFIVVQSGNEVLAQQYLTLVKQLRLHRAHSLMHGDAIHASNLEHHRMVDAIAARDPAQAFKAHANHVETAKGRLMAATNPLA</sequence>
<name>A0A849VXK1_9HYPH</name>
<dbReference type="Pfam" id="PF00392">
    <property type="entry name" value="GntR"/>
    <property type="match status" value="1"/>
</dbReference>
<gene>
    <name evidence="5" type="ORF">HQ945_18865</name>
</gene>